<evidence type="ECO:0000313" key="3">
    <source>
        <dbReference type="EMBL" id="HGY09293.1"/>
    </source>
</evidence>
<dbReference type="AlphaFoldDB" id="A0A7C4Z563"/>
<evidence type="ECO:0000256" key="1">
    <source>
        <dbReference type="SAM" id="MobiDB-lite"/>
    </source>
</evidence>
<protein>
    <recommendedName>
        <fullName evidence="4">Right handed beta helix domain-containing protein</fullName>
    </recommendedName>
</protein>
<dbReference type="EMBL" id="DRPZ01000124">
    <property type="protein sequence ID" value="HGY09293.1"/>
    <property type="molecule type" value="Genomic_DNA"/>
</dbReference>
<sequence length="553" mass="60279">TRTAPALALLFLLAACQPANGNGNGGDDGNGGGGGGVDPPPYNPVVCEPSGSGQDYPVGPGQTYATPADVPWDALGPGDTVRIFYREEPYREKIVIRTDGSVDQPIRVCGVPGPSGERPILDGDGAVNDPDDAAAYTTYGPMEGLAMIMLYNPDYDLKVHHVVIEGLHIRNVKNNFSYTRMNGSTDNYEDGAACIRIQAADNVVIRGNELENCGNGIFTMSQGYNEAHLTRNLLIEGNDLHGHGQPGSYLEHGLYIQAIGVVYQYNRFGPNAPGSDGVTLKERVAGSTIRYNWFDSGSARMLDLVEVEDAAPWYLVSEYLRELGCTDVNDCPGLDPDRLAKVQEADAAYRKTYVYGNFFRHVGSETAAGNIVHYGSDNDPALSHDGTLYFYNNTVLVLQDRSDLWRFRLFYLGNRNAPSHSLETVEVFNNIVYVAGETGEPSYFCLDDTNQGTIHFGVNWFTNTWQDVAVQEECYYGDAADGPTVTGAENLLDVAGAPLPLDLTTLDSVDTPLVRDRAQPLPDGLPAVDHQYLRHLQAEERPDVRDLGARELP</sequence>
<evidence type="ECO:0008006" key="4">
    <source>
        <dbReference type="Google" id="ProtNLM"/>
    </source>
</evidence>
<accession>A0A7C4Z563</accession>
<proteinExistence type="predicted"/>
<dbReference type="InterPro" id="IPR012334">
    <property type="entry name" value="Pectin_lyas_fold"/>
</dbReference>
<evidence type="ECO:0000256" key="2">
    <source>
        <dbReference type="SAM" id="SignalP"/>
    </source>
</evidence>
<keyword evidence="2" id="KW-0732">Signal</keyword>
<dbReference type="Gene3D" id="2.160.20.10">
    <property type="entry name" value="Single-stranded right-handed beta-helix, Pectin lyase-like"/>
    <property type="match status" value="1"/>
</dbReference>
<feature type="non-terminal residue" evidence="3">
    <location>
        <position position="1"/>
    </location>
</feature>
<dbReference type="InterPro" id="IPR006626">
    <property type="entry name" value="PbH1"/>
</dbReference>
<organism evidence="3">
    <name type="scientific">Oceanithermus profundus</name>
    <dbReference type="NCBI Taxonomy" id="187137"/>
    <lineage>
        <taxon>Bacteria</taxon>
        <taxon>Thermotogati</taxon>
        <taxon>Deinococcota</taxon>
        <taxon>Deinococci</taxon>
        <taxon>Thermales</taxon>
        <taxon>Thermaceae</taxon>
        <taxon>Oceanithermus</taxon>
    </lineage>
</organism>
<comment type="caution">
    <text evidence="3">The sequence shown here is derived from an EMBL/GenBank/DDBJ whole genome shotgun (WGS) entry which is preliminary data.</text>
</comment>
<feature type="region of interest" description="Disordered" evidence="1">
    <location>
        <begin position="23"/>
        <end position="63"/>
    </location>
</feature>
<reference evidence="3" key="1">
    <citation type="journal article" date="2020" name="mSystems">
        <title>Genome- and Community-Level Interaction Insights into Carbon Utilization and Element Cycling Functions of Hydrothermarchaeota in Hydrothermal Sediment.</title>
        <authorList>
            <person name="Zhou Z."/>
            <person name="Liu Y."/>
            <person name="Xu W."/>
            <person name="Pan J."/>
            <person name="Luo Z.H."/>
            <person name="Li M."/>
        </authorList>
    </citation>
    <scope>NUCLEOTIDE SEQUENCE [LARGE SCALE GENOMIC DNA]</scope>
    <source>
        <strain evidence="3">HyVt-570</strain>
    </source>
</reference>
<feature type="compositionally biased region" description="Gly residues" evidence="1">
    <location>
        <begin position="23"/>
        <end position="37"/>
    </location>
</feature>
<dbReference type="Proteomes" id="UP000885759">
    <property type="component" value="Unassembled WGS sequence"/>
</dbReference>
<dbReference type="InterPro" id="IPR011050">
    <property type="entry name" value="Pectin_lyase_fold/virulence"/>
</dbReference>
<feature type="signal peptide" evidence="2">
    <location>
        <begin position="1"/>
        <end position="21"/>
    </location>
</feature>
<feature type="chain" id="PRO_5028218835" description="Right handed beta helix domain-containing protein" evidence="2">
    <location>
        <begin position="22"/>
        <end position="553"/>
    </location>
</feature>
<gene>
    <name evidence="3" type="ORF">ENK37_04460</name>
</gene>
<dbReference type="SUPFAM" id="SSF51126">
    <property type="entry name" value="Pectin lyase-like"/>
    <property type="match status" value="1"/>
</dbReference>
<name>A0A7C4Z563_9DEIN</name>
<dbReference type="SMART" id="SM00710">
    <property type="entry name" value="PbH1"/>
    <property type="match status" value="3"/>
</dbReference>